<evidence type="ECO:0000313" key="4">
    <source>
        <dbReference type="Proteomes" id="UP000677803"/>
    </source>
</evidence>
<dbReference type="Gene3D" id="3.30.1330.30">
    <property type="match status" value="1"/>
</dbReference>
<dbReference type="PANTHER" id="PTHR13284:SF9">
    <property type="entry name" value="SELENOCYSTEINE INSERTION SEQUENCE-BINDING PROTEIN 2"/>
    <property type="match status" value="1"/>
</dbReference>
<dbReference type="GO" id="GO:0005739">
    <property type="term" value="C:mitochondrion"/>
    <property type="evidence" value="ECO:0007669"/>
    <property type="project" value="TreeGrafter"/>
</dbReference>
<feature type="compositionally biased region" description="Basic residues" evidence="1">
    <location>
        <begin position="261"/>
        <end position="271"/>
    </location>
</feature>
<dbReference type="FunFam" id="3.30.1330.30:FF:000004">
    <property type="entry name" value="selenocysteine insertion sequence-binding protein 2"/>
    <property type="match status" value="1"/>
</dbReference>
<dbReference type="EMBL" id="CAJRST010011112">
    <property type="protein sequence ID" value="CAG5925058.1"/>
    <property type="molecule type" value="Genomic_DNA"/>
</dbReference>
<feature type="compositionally biased region" description="Basic and acidic residues" evidence="1">
    <location>
        <begin position="198"/>
        <end position="210"/>
    </location>
</feature>
<feature type="compositionally biased region" description="Polar residues" evidence="1">
    <location>
        <begin position="211"/>
        <end position="229"/>
    </location>
</feature>
<sequence length="816" mass="90288">MDKESELTSAVPEFDRKHHRTTSSEAPGPHRASDPFVLPNPHLSEQILRRHWSDVSPKGGGRGGDVSRIQGRPADRCIPNPLPKTSKLNSNSQGKTAGRKSPEASRKGVYGSSGEVRGFRGARSAPHAARTSTAAEKDLVAFEVKMADFPELDGVLLRKATPPAVQKASWGPSTESTSPQSPVPASSFKAHRRRSPRRHDSPKTSSEAKPETSVSTAQPAVTSWANIASQPPKKTVTTERTNSLKQQTEDTAVQKEEGAPGKKKRKKKKKKNGTEGGEAEPEVLNVPQEPPKFEDEEEFPGLAVALTGTDRFPASSNTQLCAKENQREGGQHPSADPNKEKSPPGKTQNAEKKAQKAEKVSGKKSKAPVQLDIGNMLATLEKKQQSQKAKQDAKPVILSVGGGLPVVPKQPLTQKKLHGQQDRVAHNPLDSTSPLIKKGKQREVPKAKKPTPLKKASGSTHFSVNTQELSQVILKEREERKQKRLLEERGLLPESESLPPHEDTEEQSDAELAGLGKHEKEIQVEESEDQLELNDGSPLKGEGDEEAEQQVIAHPANAPQIHSRKFRDYCNQMLQKDVDECVTTLLKELVRFQDRLYQKDPMKARMKRRIVMGLREVLKHLKLKKVKCVIISPNCERIQSKGGLDEALQTIIDTCREQGVPFVFALSRKTLGRCVNKAVPVSLVGIFNYDGAQVREAGRYGRWPQTASAQKPDLTLPLPQDYYHKMIELSSEARRAYEEIVSALRQSGQPETQQDANGVLEERNPSPDGAKEPEYMKVWKNLLEKECNHAFLNFAEQLNCMHLDSECAENTQEEKS</sequence>
<feature type="region of interest" description="Disordered" evidence="1">
    <location>
        <begin position="414"/>
        <end position="510"/>
    </location>
</feature>
<dbReference type="InterPro" id="IPR040051">
    <property type="entry name" value="SECISBP2"/>
</dbReference>
<dbReference type="AlphaFoldDB" id="A0A8S4AZ64"/>
<feature type="region of interest" description="Disordered" evidence="1">
    <location>
        <begin position="524"/>
        <end position="548"/>
    </location>
</feature>
<evidence type="ECO:0000313" key="3">
    <source>
        <dbReference type="EMBL" id="CAG5925058.1"/>
    </source>
</evidence>
<feature type="region of interest" description="Disordered" evidence="1">
    <location>
        <begin position="744"/>
        <end position="772"/>
    </location>
</feature>
<reference evidence="3" key="1">
    <citation type="submission" date="2021-05" db="EMBL/GenBank/DDBJ databases">
        <authorList>
            <person name="Tigano A."/>
        </authorList>
    </citation>
    <scope>NUCLEOTIDE SEQUENCE</scope>
</reference>
<feature type="compositionally biased region" description="Polar residues" evidence="1">
    <location>
        <begin position="86"/>
        <end position="95"/>
    </location>
</feature>
<comment type="caution">
    <text evidence="3">The sequence shown here is derived from an EMBL/GenBank/DDBJ whole genome shotgun (WGS) entry which is preliminary data.</text>
</comment>
<feature type="compositionally biased region" description="Polar residues" evidence="1">
    <location>
        <begin position="744"/>
        <end position="756"/>
    </location>
</feature>
<dbReference type="GO" id="GO:0003730">
    <property type="term" value="F:mRNA 3'-UTR binding"/>
    <property type="evidence" value="ECO:0007669"/>
    <property type="project" value="TreeGrafter"/>
</dbReference>
<keyword evidence="4" id="KW-1185">Reference proteome</keyword>
<dbReference type="InterPro" id="IPR004038">
    <property type="entry name" value="Ribosomal_eL8/eL30/eS12/Gad45"/>
</dbReference>
<dbReference type="GO" id="GO:0001514">
    <property type="term" value="P:selenocysteine incorporation"/>
    <property type="evidence" value="ECO:0007669"/>
    <property type="project" value="UniProtKB-ARBA"/>
</dbReference>
<organism evidence="3 4">
    <name type="scientific">Menidia menidia</name>
    <name type="common">Atlantic silverside</name>
    <dbReference type="NCBI Taxonomy" id="238744"/>
    <lineage>
        <taxon>Eukaryota</taxon>
        <taxon>Metazoa</taxon>
        <taxon>Chordata</taxon>
        <taxon>Craniata</taxon>
        <taxon>Vertebrata</taxon>
        <taxon>Euteleostomi</taxon>
        <taxon>Actinopterygii</taxon>
        <taxon>Neopterygii</taxon>
        <taxon>Teleostei</taxon>
        <taxon>Neoteleostei</taxon>
        <taxon>Acanthomorphata</taxon>
        <taxon>Ovalentaria</taxon>
        <taxon>Atherinomorphae</taxon>
        <taxon>Atheriniformes</taxon>
        <taxon>Atherinopsidae</taxon>
        <taxon>Menidiinae</taxon>
        <taxon>Menidia</taxon>
    </lineage>
</organism>
<evidence type="ECO:0000256" key="1">
    <source>
        <dbReference type="SAM" id="MobiDB-lite"/>
    </source>
</evidence>
<feature type="region of interest" description="Disordered" evidence="1">
    <location>
        <begin position="1"/>
        <end position="135"/>
    </location>
</feature>
<accession>A0A8S4AZ64</accession>
<feature type="compositionally biased region" description="Basic and acidic residues" evidence="1">
    <location>
        <begin position="337"/>
        <end position="361"/>
    </location>
</feature>
<dbReference type="InterPro" id="IPR029064">
    <property type="entry name" value="Ribosomal_eL30-like_sf"/>
</dbReference>
<feature type="compositionally biased region" description="Polar residues" evidence="1">
    <location>
        <begin position="171"/>
        <end position="184"/>
    </location>
</feature>
<dbReference type="OrthoDB" id="263617at2759"/>
<feature type="compositionally biased region" description="Basic and acidic residues" evidence="1">
    <location>
        <begin position="474"/>
        <end position="491"/>
    </location>
</feature>
<protein>
    <submittedName>
        <fullName evidence="3">(Atlantic silverside) hypothetical protein</fullName>
    </submittedName>
</protein>
<feature type="region of interest" description="Disordered" evidence="1">
    <location>
        <begin position="162"/>
        <end position="369"/>
    </location>
</feature>
<dbReference type="GO" id="GO:0043021">
    <property type="term" value="F:ribonucleoprotein complex binding"/>
    <property type="evidence" value="ECO:0007669"/>
    <property type="project" value="TreeGrafter"/>
</dbReference>
<dbReference type="GO" id="GO:1990904">
    <property type="term" value="C:ribonucleoprotein complex"/>
    <property type="evidence" value="ECO:0007669"/>
    <property type="project" value="TreeGrafter"/>
</dbReference>
<name>A0A8S4AZ64_9TELE</name>
<feature type="domain" description="Ribosomal protein eL8/eL30/eS12/Gadd45" evidence="2">
    <location>
        <begin position="600"/>
        <end position="693"/>
    </location>
</feature>
<feature type="compositionally biased region" description="Polar residues" evidence="1">
    <location>
        <begin position="457"/>
        <end position="470"/>
    </location>
</feature>
<dbReference type="GO" id="GO:0035368">
    <property type="term" value="F:selenocysteine insertion sequence binding"/>
    <property type="evidence" value="ECO:0007669"/>
    <property type="project" value="InterPro"/>
</dbReference>
<feature type="compositionally biased region" description="Basic and acidic residues" evidence="1">
    <location>
        <begin position="760"/>
        <end position="772"/>
    </location>
</feature>
<gene>
    <name evidence="3" type="ORF">MMEN_LOCUS10918</name>
</gene>
<evidence type="ECO:0000259" key="2">
    <source>
        <dbReference type="Pfam" id="PF01248"/>
    </source>
</evidence>
<dbReference type="Pfam" id="PF01248">
    <property type="entry name" value="Ribosomal_L7Ae"/>
    <property type="match status" value="1"/>
</dbReference>
<proteinExistence type="predicted"/>
<dbReference type="SUPFAM" id="SSF55315">
    <property type="entry name" value="L30e-like"/>
    <property type="match status" value="1"/>
</dbReference>
<feature type="compositionally biased region" description="Polar residues" evidence="1">
    <location>
        <begin position="238"/>
        <end position="251"/>
    </location>
</feature>
<dbReference type="Proteomes" id="UP000677803">
    <property type="component" value="Unassembled WGS sequence"/>
</dbReference>
<dbReference type="PANTHER" id="PTHR13284">
    <property type="entry name" value="GH01354P"/>
    <property type="match status" value="1"/>
</dbReference>